<comment type="caution">
    <text evidence="2">The sequence shown here is derived from an EMBL/GenBank/DDBJ whole genome shotgun (WGS) entry which is preliminary data.</text>
</comment>
<evidence type="ECO:0000313" key="3">
    <source>
        <dbReference type="Proteomes" id="UP001500902"/>
    </source>
</evidence>
<evidence type="ECO:0000313" key="2">
    <source>
        <dbReference type="EMBL" id="GAA3690021.1"/>
    </source>
</evidence>
<organism evidence="2 3">
    <name type="scientific">Nonomuraea antimicrobica</name>
    <dbReference type="NCBI Taxonomy" id="561173"/>
    <lineage>
        <taxon>Bacteria</taxon>
        <taxon>Bacillati</taxon>
        <taxon>Actinomycetota</taxon>
        <taxon>Actinomycetes</taxon>
        <taxon>Streptosporangiales</taxon>
        <taxon>Streptosporangiaceae</taxon>
        <taxon>Nonomuraea</taxon>
    </lineage>
</organism>
<evidence type="ECO:0000256" key="1">
    <source>
        <dbReference type="SAM" id="MobiDB-lite"/>
    </source>
</evidence>
<feature type="region of interest" description="Disordered" evidence="1">
    <location>
        <begin position="1"/>
        <end position="22"/>
    </location>
</feature>
<keyword evidence="3" id="KW-1185">Reference proteome</keyword>
<dbReference type="EMBL" id="BAAAZP010000115">
    <property type="protein sequence ID" value="GAA3690021.1"/>
    <property type="molecule type" value="Genomic_DNA"/>
</dbReference>
<accession>A0ABP7CJY5</accession>
<sequence length="75" mass="8083">MRHFVTVSPLGKGCSSTGADSLPTSKTSFRSTVVLPIGALVEITLYDEEEAGSVGTPFWGQRLDARECLWTTSPH</sequence>
<gene>
    <name evidence="2" type="ORF">GCM10022224_064310</name>
</gene>
<proteinExistence type="predicted"/>
<protein>
    <submittedName>
        <fullName evidence="2">Uncharacterized protein</fullName>
    </submittedName>
</protein>
<reference evidence="3" key="1">
    <citation type="journal article" date="2019" name="Int. J. Syst. Evol. Microbiol.">
        <title>The Global Catalogue of Microorganisms (GCM) 10K type strain sequencing project: providing services to taxonomists for standard genome sequencing and annotation.</title>
        <authorList>
            <consortium name="The Broad Institute Genomics Platform"/>
            <consortium name="The Broad Institute Genome Sequencing Center for Infectious Disease"/>
            <person name="Wu L."/>
            <person name="Ma J."/>
        </authorList>
    </citation>
    <scope>NUCLEOTIDE SEQUENCE [LARGE SCALE GENOMIC DNA]</scope>
    <source>
        <strain evidence="3">JCM 16904</strain>
    </source>
</reference>
<name>A0ABP7CJY5_9ACTN</name>
<dbReference type="Proteomes" id="UP001500902">
    <property type="component" value="Unassembled WGS sequence"/>
</dbReference>